<evidence type="ECO:0000256" key="7">
    <source>
        <dbReference type="RuleBase" id="RU361180"/>
    </source>
</evidence>
<dbReference type="InterPro" id="IPR018232">
    <property type="entry name" value="Glyco_hydro_37_CS"/>
</dbReference>
<keyword evidence="10" id="KW-1185">Reference proteome</keyword>
<feature type="signal peptide" evidence="8">
    <location>
        <begin position="1"/>
        <end position="21"/>
    </location>
</feature>
<dbReference type="PANTHER" id="PTHR23403:SF1">
    <property type="entry name" value="TREHALASE"/>
    <property type="match status" value="1"/>
</dbReference>
<protein>
    <recommendedName>
        <fullName evidence="4 7">Trehalase</fullName>
        <ecNumber evidence="3 7">3.2.1.28</ecNumber>
    </recommendedName>
    <alternativeName>
        <fullName evidence="7">Alpha-trehalose glucohydrolase</fullName>
    </alternativeName>
</protein>
<evidence type="ECO:0000256" key="6">
    <source>
        <dbReference type="ARBA" id="ARBA00023295"/>
    </source>
</evidence>
<evidence type="ECO:0000256" key="1">
    <source>
        <dbReference type="ARBA" id="ARBA00001576"/>
    </source>
</evidence>
<evidence type="ECO:0000256" key="4">
    <source>
        <dbReference type="ARBA" id="ARBA00019905"/>
    </source>
</evidence>
<proteinExistence type="inferred from homology"/>
<dbReference type="PANTHER" id="PTHR23403">
    <property type="entry name" value="TREHALASE"/>
    <property type="match status" value="1"/>
</dbReference>
<comment type="similarity">
    <text evidence="2 7">Belongs to the glycosyl hydrolase 37 family.</text>
</comment>
<dbReference type="GO" id="GO:0004555">
    <property type="term" value="F:alpha,alpha-trehalase activity"/>
    <property type="evidence" value="ECO:0007669"/>
    <property type="project" value="UniProtKB-EC"/>
</dbReference>
<keyword evidence="8" id="KW-0732">Signal</keyword>
<accession>A0A8I6RJL2</accession>
<organism evidence="9 10">
    <name type="scientific">Cimex lectularius</name>
    <name type="common">Bed bug</name>
    <name type="synonym">Acanthia lectularia</name>
    <dbReference type="NCBI Taxonomy" id="79782"/>
    <lineage>
        <taxon>Eukaryota</taxon>
        <taxon>Metazoa</taxon>
        <taxon>Ecdysozoa</taxon>
        <taxon>Arthropoda</taxon>
        <taxon>Hexapoda</taxon>
        <taxon>Insecta</taxon>
        <taxon>Pterygota</taxon>
        <taxon>Neoptera</taxon>
        <taxon>Paraneoptera</taxon>
        <taxon>Hemiptera</taxon>
        <taxon>Heteroptera</taxon>
        <taxon>Panheteroptera</taxon>
        <taxon>Cimicomorpha</taxon>
        <taxon>Cimicidae</taxon>
        <taxon>Cimex</taxon>
    </lineage>
</organism>
<evidence type="ECO:0000313" key="10">
    <source>
        <dbReference type="Proteomes" id="UP000494040"/>
    </source>
</evidence>
<dbReference type="AlphaFoldDB" id="A0A8I6RJL2"/>
<dbReference type="EC" id="3.2.1.28" evidence="3 7"/>
<evidence type="ECO:0000256" key="8">
    <source>
        <dbReference type="SAM" id="SignalP"/>
    </source>
</evidence>
<keyword evidence="5 7" id="KW-0378">Hydrolase</keyword>
<dbReference type="InterPro" id="IPR001661">
    <property type="entry name" value="Glyco_hydro_37"/>
</dbReference>
<dbReference type="GeneID" id="106664937"/>
<feature type="chain" id="PRO_5035238945" description="Trehalase" evidence="8">
    <location>
        <begin position="22"/>
        <end position="565"/>
    </location>
</feature>
<dbReference type="EnsemblMetazoa" id="XM_014391041.2">
    <property type="protein sequence ID" value="XP_014246527.1"/>
    <property type="gene ID" value="LOC106664937"/>
</dbReference>
<dbReference type="Pfam" id="PF01204">
    <property type="entry name" value="Trehalase"/>
    <property type="match status" value="1"/>
</dbReference>
<dbReference type="OrthoDB" id="3542292at2759"/>
<dbReference type="PRINTS" id="PR00744">
    <property type="entry name" value="GLHYDRLASE37"/>
</dbReference>
<evidence type="ECO:0000256" key="5">
    <source>
        <dbReference type="ARBA" id="ARBA00022801"/>
    </source>
</evidence>
<evidence type="ECO:0000256" key="2">
    <source>
        <dbReference type="ARBA" id="ARBA00005615"/>
    </source>
</evidence>
<dbReference type="Gene3D" id="1.50.10.10">
    <property type="match status" value="1"/>
</dbReference>
<dbReference type="InterPro" id="IPR008928">
    <property type="entry name" value="6-hairpin_glycosidase_sf"/>
</dbReference>
<dbReference type="OMA" id="DAPFGWA"/>
<evidence type="ECO:0000256" key="3">
    <source>
        <dbReference type="ARBA" id="ARBA00012757"/>
    </source>
</evidence>
<dbReference type="InterPro" id="IPR012341">
    <property type="entry name" value="6hp_glycosidase-like_sf"/>
</dbReference>
<name>A0A8I6RJL2_CIMLE</name>
<keyword evidence="6 7" id="KW-0326">Glycosidase</keyword>
<dbReference type="KEGG" id="clec:106664937"/>
<sequence length="565" mass="65818">MRPVSVFCDTIVFMILRLTSARAELKPSCESAVFCHGDLLHTVQTLRIFPDQKTFVDLQLKYPEETVLNKFAALQDKNADTVKQFVSENFLNCTTSENQCEELDRWDPPDWTSNPSIINKITVKQYRQWAVDLNNIWKELGRIMNNKAKQHPEHTSLIYVPNGFIVPGGRFRELYYWDTFWIINGLLICDMETTAKGIIENLLSLVKQRGHVPNGSRVYYWERTQPPMLNLMVDSYYKRTKDEQFIKDNLELLDQEMQYFLTNRQVSVKKDGHEYSMFRYYAPSAGPRPESYYQDYTLASDLNTLEEKQRLYTNLKSSAESGWDFSTRWFIKDKTNNGTLIDVHTENIIPVDLNAILHKCFVLLSTWHKTISKDDDKSHFYGNLANNLQKAIDNVLWNEKNSVWFDYDTLNNKQREYFYMSNFAPLWTKSYVRNKSNLAKGVVKYINKNALFDYFGGTPTSLVYSNEQWDYPNAWAPLQAFLIQGLERTDTALGSTVASHFANVWLQSNYKGFIDERKMFEKYDATSFGKSGTGGEYEGQAGFGWTNGFVFELLEHYFESSTEHS</sequence>
<dbReference type="RefSeq" id="XP_014246527.1">
    <property type="nucleotide sequence ID" value="XM_014391041.2"/>
</dbReference>
<comment type="catalytic activity">
    <reaction evidence="1 7">
        <text>alpha,alpha-trehalose + H2O = alpha-D-glucose + beta-D-glucose</text>
        <dbReference type="Rhea" id="RHEA:32675"/>
        <dbReference type="ChEBI" id="CHEBI:15377"/>
        <dbReference type="ChEBI" id="CHEBI:15903"/>
        <dbReference type="ChEBI" id="CHEBI:16551"/>
        <dbReference type="ChEBI" id="CHEBI:17925"/>
        <dbReference type="EC" id="3.2.1.28"/>
    </reaction>
</comment>
<dbReference type="Proteomes" id="UP000494040">
    <property type="component" value="Unassembled WGS sequence"/>
</dbReference>
<evidence type="ECO:0000313" key="9">
    <source>
        <dbReference type="EnsemblMetazoa" id="XP_014246527.1"/>
    </source>
</evidence>
<dbReference type="SUPFAM" id="SSF48208">
    <property type="entry name" value="Six-hairpin glycosidases"/>
    <property type="match status" value="1"/>
</dbReference>
<dbReference type="PROSITE" id="PS00928">
    <property type="entry name" value="TREHALASE_2"/>
    <property type="match status" value="1"/>
</dbReference>
<reference evidence="9" key="1">
    <citation type="submission" date="2022-01" db="UniProtKB">
        <authorList>
            <consortium name="EnsemblMetazoa"/>
        </authorList>
    </citation>
    <scope>IDENTIFICATION</scope>
</reference>
<dbReference type="GO" id="GO:0005993">
    <property type="term" value="P:trehalose catabolic process"/>
    <property type="evidence" value="ECO:0007669"/>
    <property type="project" value="TreeGrafter"/>
</dbReference>